<feature type="region of interest" description="Disordered" evidence="1">
    <location>
        <begin position="188"/>
        <end position="212"/>
    </location>
</feature>
<dbReference type="EMBL" id="JAGPXC010000011">
    <property type="protein sequence ID" value="KAH6645734.1"/>
    <property type="molecule type" value="Genomic_DNA"/>
</dbReference>
<feature type="signal peptide" evidence="2">
    <location>
        <begin position="1"/>
        <end position="16"/>
    </location>
</feature>
<feature type="compositionally biased region" description="Basic residues" evidence="1">
    <location>
        <begin position="188"/>
        <end position="199"/>
    </location>
</feature>
<evidence type="ECO:0000256" key="1">
    <source>
        <dbReference type="SAM" id="MobiDB-lite"/>
    </source>
</evidence>
<proteinExistence type="predicted"/>
<organism evidence="3 4">
    <name type="scientific">Truncatella angustata</name>
    <dbReference type="NCBI Taxonomy" id="152316"/>
    <lineage>
        <taxon>Eukaryota</taxon>
        <taxon>Fungi</taxon>
        <taxon>Dikarya</taxon>
        <taxon>Ascomycota</taxon>
        <taxon>Pezizomycotina</taxon>
        <taxon>Sordariomycetes</taxon>
        <taxon>Xylariomycetidae</taxon>
        <taxon>Amphisphaeriales</taxon>
        <taxon>Sporocadaceae</taxon>
        <taxon>Truncatella</taxon>
    </lineage>
</organism>
<dbReference type="RefSeq" id="XP_045952248.1">
    <property type="nucleotide sequence ID" value="XM_046108671.1"/>
</dbReference>
<keyword evidence="4" id="KW-1185">Reference proteome</keyword>
<reference evidence="3" key="1">
    <citation type="journal article" date="2021" name="Nat. Commun.">
        <title>Genetic determinants of endophytism in the Arabidopsis root mycobiome.</title>
        <authorList>
            <person name="Mesny F."/>
            <person name="Miyauchi S."/>
            <person name="Thiergart T."/>
            <person name="Pickel B."/>
            <person name="Atanasova L."/>
            <person name="Karlsson M."/>
            <person name="Huettel B."/>
            <person name="Barry K.W."/>
            <person name="Haridas S."/>
            <person name="Chen C."/>
            <person name="Bauer D."/>
            <person name="Andreopoulos W."/>
            <person name="Pangilinan J."/>
            <person name="LaButti K."/>
            <person name="Riley R."/>
            <person name="Lipzen A."/>
            <person name="Clum A."/>
            <person name="Drula E."/>
            <person name="Henrissat B."/>
            <person name="Kohler A."/>
            <person name="Grigoriev I.V."/>
            <person name="Martin F.M."/>
            <person name="Hacquard S."/>
        </authorList>
    </citation>
    <scope>NUCLEOTIDE SEQUENCE</scope>
    <source>
        <strain evidence="3">MPI-SDFR-AT-0073</strain>
    </source>
</reference>
<comment type="caution">
    <text evidence="3">The sequence shown here is derived from an EMBL/GenBank/DDBJ whole genome shotgun (WGS) entry which is preliminary data.</text>
</comment>
<name>A0A9P8RH65_9PEZI</name>
<evidence type="ECO:0000313" key="4">
    <source>
        <dbReference type="Proteomes" id="UP000758603"/>
    </source>
</evidence>
<feature type="compositionally biased region" description="Basic and acidic residues" evidence="1">
    <location>
        <begin position="200"/>
        <end position="212"/>
    </location>
</feature>
<sequence>MQMSTLAAVLIGQVLADVWAGRTRSQWARLQPLRGQEDPGIESPSSDDKTEDTNIETDVQSKREYFKDNAVEENPRVNERARVNRKDSKITVKKLNDKSQYSRKLQRPRRRVNIAKRKKLPCGSVTPSRTQNKSYQQVISQPQRLILSKLDTYSALYNSKIYHTRSGRPSAPTWKVLDNYNTERLLRLSKHHHEKRSRQRAQDPEAERFSYD</sequence>
<feature type="region of interest" description="Disordered" evidence="1">
    <location>
        <begin position="31"/>
        <end position="55"/>
    </location>
</feature>
<accession>A0A9P8RH65</accession>
<gene>
    <name evidence="3" type="ORF">BKA67DRAFT_670359</name>
</gene>
<evidence type="ECO:0000313" key="3">
    <source>
        <dbReference type="EMBL" id="KAH6645734.1"/>
    </source>
</evidence>
<dbReference type="GeneID" id="70137562"/>
<feature type="chain" id="PRO_5040286425" evidence="2">
    <location>
        <begin position="17"/>
        <end position="212"/>
    </location>
</feature>
<keyword evidence="2" id="KW-0732">Signal</keyword>
<dbReference type="AlphaFoldDB" id="A0A9P8RH65"/>
<evidence type="ECO:0000256" key="2">
    <source>
        <dbReference type="SAM" id="SignalP"/>
    </source>
</evidence>
<dbReference type="Proteomes" id="UP000758603">
    <property type="component" value="Unassembled WGS sequence"/>
</dbReference>
<protein>
    <submittedName>
        <fullName evidence="3">Uncharacterized protein</fullName>
    </submittedName>
</protein>